<evidence type="ECO:0000313" key="1">
    <source>
        <dbReference type="EMBL" id="UOE37059.1"/>
    </source>
</evidence>
<name>A0ABY4BDU3_9FLAO</name>
<evidence type="ECO:0008006" key="3">
    <source>
        <dbReference type="Google" id="ProtNLM"/>
    </source>
</evidence>
<proteinExistence type="predicted"/>
<keyword evidence="2" id="KW-1185">Reference proteome</keyword>
<reference evidence="1 2" key="1">
    <citation type="submission" date="2022-03" db="EMBL/GenBank/DDBJ databases">
        <title>Chryseobacterium sp. isolated from the Andong Sikhe.</title>
        <authorList>
            <person name="Won M."/>
            <person name="Kim S.-J."/>
            <person name="Kwon S.-W."/>
        </authorList>
    </citation>
    <scope>NUCLEOTIDE SEQUENCE [LARGE SCALE GENOMIC DNA]</scope>
    <source>
        <strain evidence="1 2">ADR-1</strain>
    </source>
</reference>
<dbReference type="EMBL" id="CP094529">
    <property type="protein sequence ID" value="UOE37059.1"/>
    <property type="molecule type" value="Genomic_DNA"/>
</dbReference>
<organism evidence="1 2">
    <name type="scientific">Chryseobacterium oryzae</name>
    <dbReference type="NCBI Taxonomy" id="2929799"/>
    <lineage>
        <taxon>Bacteria</taxon>
        <taxon>Pseudomonadati</taxon>
        <taxon>Bacteroidota</taxon>
        <taxon>Flavobacteriia</taxon>
        <taxon>Flavobacteriales</taxon>
        <taxon>Weeksellaceae</taxon>
        <taxon>Chryseobacterium group</taxon>
        <taxon>Chryseobacterium</taxon>
    </lineage>
</organism>
<dbReference type="Proteomes" id="UP000831068">
    <property type="component" value="Chromosome"/>
</dbReference>
<sequence length="187" mass="22124">MKKKFSIIALTLFSVFYFSQNTEKLNDHKATEFFKTHYKKKNYKKFEGKMMVKNHVISFDNKTIYYDKNDKIVATILKQGLIYPQLLTDYQMQKFLDETTDKTQKRFLKMQKDPKASFDVNNIELSDFSEISTGKLNNKVRRFKVDLRDNRLNTHSIYYFELTNDNASANLSLENFILGSKLTYIGN</sequence>
<evidence type="ECO:0000313" key="2">
    <source>
        <dbReference type="Proteomes" id="UP000831068"/>
    </source>
</evidence>
<dbReference type="RefSeq" id="WP_243575568.1">
    <property type="nucleotide sequence ID" value="NZ_CP094529.1"/>
</dbReference>
<protein>
    <recommendedName>
        <fullName evidence="3">Lipoprotein chaperone</fullName>
    </recommendedName>
</protein>
<accession>A0ABY4BDU3</accession>
<gene>
    <name evidence="1" type="ORF">MTP08_08235</name>
</gene>